<dbReference type="Proteomes" id="UP001163739">
    <property type="component" value="Chromosome"/>
</dbReference>
<dbReference type="EMBL" id="CP100390">
    <property type="protein sequence ID" value="UZE97776.1"/>
    <property type="molecule type" value="Genomic_DNA"/>
</dbReference>
<proteinExistence type="predicted"/>
<name>A0ABY6N6Q2_9ALTE</name>
<dbReference type="InterPro" id="IPR012663">
    <property type="entry name" value="CHP02450_Tryp"/>
</dbReference>
<accession>A0ABY6N6Q2</accession>
<evidence type="ECO:0000313" key="2">
    <source>
        <dbReference type="Proteomes" id="UP001163739"/>
    </source>
</evidence>
<protein>
    <submittedName>
        <fullName evidence="1">TIGR02450 family Trp-rich protein</fullName>
    </submittedName>
</protein>
<keyword evidence="2" id="KW-1185">Reference proteome</keyword>
<dbReference type="Pfam" id="PF09493">
    <property type="entry name" value="DUF2389"/>
    <property type="match status" value="1"/>
</dbReference>
<evidence type="ECO:0000313" key="1">
    <source>
        <dbReference type="EMBL" id="UZE97776.1"/>
    </source>
</evidence>
<reference evidence="1" key="1">
    <citation type="submission" date="2022-06" db="EMBL/GenBank/DDBJ databases">
        <title>Alkalimarinus sp. nov., isolated from gut of a Alitta virens.</title>
        <authorList>
            <person name="Yang A.I."/>
            <person name="Shin N.-R."/>
        </authorList>
    </citation>
    <scope>NUCLEOTIDE SEQUENCE</scope>
    <source>
        <strain evidence="1">A2M4</strain>
    </source>
</reference>
<organism evidence="1 2">
    <name type="scientific">Alkalimarinus alittae</name>
    <dbReference type="NCBI Taxonomy" id="2961619"/>
    <lineage>
        <taxon>Bacteria</taxon>
        <taxon>Pseudomonadati</taxon>
        <taxon>Pseudomonadota</taxon>
        <taxon>Gammaproteobacteria</taxon>
        <taxon>Alteromonadales</taxon>
        <taxon>Alteromonadaceae</taxon>
        <taxon>Alkalimarinus</taxon>
    </lineage>
</organism>
<gene>
    <name evidence="1" type="ORF">NKI27_08590</name>
</gene>
<dbReference type="NCBIfam" id="TIGR02450">
    <property type="entry name" value="TIGR02450 family Trp-rich protein"/>
    <property type="match status" value="1"/>
</dbReference>
<sequence>MNNVSPKSLLQSKWTKTKVINKEKHFVITAVEFDEDQRVTECIVEAVMNNNEYSIDWRELKNKNEWRMGWV</sequence>
<dbReference type="RefSeq" id="WP_265049253.1">
    <property type="nucleotide sequence ID" value="NZ_CP100390.1"/>
</dbReference>